<keyword evidence="7" id="KW-1185">Reference proteome</keyword>
<dbReference type="PIRSF" id="PIRSF001227">
    <property type="entry name" value="Pen_acylase"/>
    <property type="match status" value="1"/>
</dbReference>
<keyword evidence="2" id="KW-0378">Hydrolase</keyword>
<dbReference type="InterPro" id="IPR014395">
    <property type="entry name" value="Pen/GL7ACA/AHL_acylase"/>
</dbReference>
<dbReference type="Gene3D" id="1.10.439.10">
    <property type="entry name" value="Penicillin Amidohydrolase, domain 1"/>
    <property type="match status" value="1"/>
</dbReference>
<reference evidence="6 7" key="1">
    <citation type="submission" date="2024-09" db="EMBL/GenBank/DDBJ databases">
        <authorList>
            <person name="Sun Q."/>
            <person name="Mori K."/>
        </authorList>
    </citation>
    <scope>NUCLEOTIDE SEQUENCE [LARGE SCALE GENOMIC DNA]</scope>
    <source>
        <strain evidence="6 7">KCTC 22789</strain>
    </source>
</reference>
<gene>
    <name evidence="6" type="ORF">ACFFII_01240</name>
</gene>
<keyword evidence="5" id="KW-0732">Signal</keyword>
<dbReference type="InterPro" id="IPR023343">
    <property type="entry name" value="Penicillin_amidase_dom1"/>
</dbReference>
<sequence length="862" mass="93782">MFRQALTSALAFGAAFGAAPVQAEIGSAVIRDSRSVAGLEQPAEIIIDHWGVPHIYAGTDRDALFLQGYNAARDRLWQIDLWRKRGLGRLSESFGPTFVDQDRAARMFLYRGDIEAEWVAYGPNGRTHAEAFVAGVNAYVQQVLDGREPLPVEFRLTGSRPELWSPEDVVRIRSHGLTRNASSEVSRAQITCAEGIEADRLRQKLEPEWTPTVPEGLDPCTVPADVLDVYDLATQNVEFELPAEEAAEAPAAPPAATETPEAAERPADPAAETDTGQEVPAAAPPGSSRPPTHEDGQSSGSRSGGLDPARFLRTTSANVQEIGSNNWTIAPSRTETGRPILANDPHRAHGVPSLRYVVHLNSPGMSVIGAGEPALPGISIGHNGRIAYGLTIFAVDQEDLYVYELNPENPDQYRYNGEWVDMEVIEDSINVRDGEPQAVTMKFTRHGPVLKVDEESDRAFAFRSVWFEPGTSAYFGSVDYMGAQNWEEFSTAMERFSAPSENQVYADTEGNIGWIVGAMSPLRENWDGLLPVPGDGRYEWGFLDRDKLPSVYNPEQGWFATANQMNLPEDYPYKENKVGFEWSDPSRFNRISEVLSANDKSSLADSMALQNDDHSFMQRRLVGVMKGLVLPETASQRDRDALALIQGWDGVTSADSAAAALAETLLSKHLVKTVAPRVLGDELSSLLGRGAITPVLDLLETPDDRLGDAPEQGRDEILATALSAAVAETTERLGPDMAQWRWGDLHKGNFTHALSGIAPAGMASQMNVGPLSMGGSAFSPRAASYNDRFEVTSGASFRMVLDVGNWDASRFVNTPGQSGDPMSPHYRDLAPLWAAGSYAPLLYSRDAVENAASRVISLTPGN</sequence>
<name>A0ABV6HZI3_9RHOB</name>
<accession>A0ABV6HZI3</accession>
<evidence type="ECO:0000313" key="6">
    <source>
        <dbReference type="EMBL" id="MFC0339390.1"/>
    </source>
</evidence>
<dbReference type="PANTHER" id="PTHR34218">
    <property type="entry name" value="PEPTIDASE S45 PENICILLIN AMIDASE"/>
    <property type="match status" value="1"/>
</dbReference>
<feature type="signal peptide" evidence="5">
    <location>
        <begin position="1"/>
        <end position="23"/>
    </location>
</feature>
<dbReference type="CDD" id="cd03747">
    <property type="entry name" value="Ntn_PGA_like"/>
    <property type="match status" value="1"/>
</dbReference>
<protein>
    <submittedName>
        <fullName evidence="6">Penicillin acylase family protein</fullName>
    </submittedName>
</protein>
<evidence type="ECO:0000256" key="2">
    <source>
        <dbReference type="ARBA" id="ARBA00022801"/>
    </source>
</evidence>
<proteinExistence type="inferred from homology"/>
<dbReference type="InterPro" id="IPR043147">
    <property type="entry name" value="Penicillin_amidase_A-knob"/>
</dbReference>
<dbReference type="RefSeq" id="WP_377697064.1">
    <property type="nucleotide sequence ID" value="NZ_JBHLWE010000004.1"/>
</dbReference>
<dbReference type="PANTHER" id="PTHR34218:SF4">
    <property type="entry name" value="ACYL-HOMOSERINE LACTONE ACYLASE QUIP"/>
    <property type="match status" value="1"/>
</dbReference>
<dbReference type="SUPFAM" id="SSF56235">
    <property type="entry name" value="N-terminal nucleophile aminohydrolases (Ntn hydrolases)"/>
    <property type="match status" value="1"/>
</dbReference>
<organism evidence="6 7">
    <name type="scientific">Paracoccus niistensis</name>
    <dbReference type="NCBI Taxonomy" id="632935"/>
    <lineage>
        <taxon>Bacteria</taxon>
        <taxon>Pseudomonadati</taxon>
        <taxon>Pseudomonadota</taxon>
        <taxon>Alphaproteobacteria</taxon>
        <taxon>Rhodobacterales</taxon>
        <taxon>Paracoccaceae</taxon>
        <taxon>Paracoccus</taxon>
    </lineage>
</organism>
<dbReference type="Proteomes" id="UP001589799">
    <property type="component" value="Unassembled WGS sequence"/>
</dbReference>
<dbReference type="Gene3D" id="3.60.20.10">
    <property type="entry name" value="Glutamine Phosphoribosylpyrophosphate, subunit 1, domain 1"/>
    <property type="match status" value="1"/>
</dbReference>
<dbReference type="InterPro" id="IPR043146">
    <property type="entry name" value="Penicillin_amidase_N_B-knob"/>
</dbReference>
<feature type="chain" id="PRO_5046594491" evidence="5">
    <location>
        <begin position="24"/>
        <end position="862"/>
    </location>
</feature>
<evidence type="ECO:0000313" key="7">
    <source>
        <dbReference type="Proteomes" id="UP001589799"/>
    </source>
</evidence>
<dbReference type="EMBL" id="JBHLWE010000004">
    <property type="protein sequence ID" value="MFC0339390.1"/>
    <property type="molecule type" value="Genomic_DNA"/>
</dbReference>
<evidence type="ECO:0000256" key="5">
    <source>
        <dbReference type="SAM" id="SignalP"/>
    </source>
</evidence>
<evidence type="ECO:0000256" key="4">
    <source>
        <dbReference type="SAM" id="MobiDB-lite"/>
    </source>
</evidence>
<dbReference type="Gene3D" id="1.10.1400.10">
    <property type="match status" value="1"/>
</dbReference>
<dbReference type="Gene3D" id="2.30.120.10">
    <property type="match status" value="1"/>
</dbReference>
<dbReference type="InterPro" id="IPR002692">
    <property type="entry name" value="S45"/>
</dbReference>
<feature type="region of interest" description="Disordered" evidence="4">
    <location>
        <begin position="244"/>
        <end position="309"/>
    </location>
</feature>
<dbReference type="InterPro" id="IPR029055">
    <property type="entry name" value="Ntn_hydrolases_N"/>
</dbReference>
<feature type="compositionally biased region" description="Low complexity" evidence="4">
    <location>
        <begin position="248"/>
        <end position="260"/>
    </location>
</feature>
<keyword evidence="3" id="KW-0865">Zymogen</keyword>
<comment type="caution">
    <text evidence="6">The sequence shown here is derived from an EMBL/GenBank/DDBJ whole genome shotgun (WGS) entry which is preliminary data.</text>
</comment>
<evidence type="ECO:0000256" key="1">
    <source>
        <dbReference type="ARBA" id="ARBA00006586"/>
    </source>
</evidence>
<evidence type="ECO:0000256" key="3">
    <source>
        <dbReference type="ARBA" id="ARBA00023145"/>
    </source>
</evidence>
<dbReference type="Pfam" id="PF01804">
    <property type="entry name" value="Penicil_amidase"/>
    <property type="match status" value="1"/>
</dbReference>
<comment type="similarity">
    <text evidence="1">Belongs to the peptidase S45 family.</text>
</comment>